<dbReference type="RefSeq" id="WP_276648931.1">
    <property type="nucleotide sequence ID" value="NZ_JAAZCD010000321.1"/>
</dbReference>
<feature type="transmembrane region" description="Helical" evidence="1">
    <location>
        <begin position="94"/>
        <end position="112"/>
    </location>
</feature>
<evidence type="ECO:0000313" key="3">
    <source>
        <dbReference type="Proteomes" id="UP000589373"/>
    </source>
</evidence>
<name>A0A847D7J8_9LACT</name>
<dbReference type="Proteomes" id="UP000589373">
    <property type="component" value="Unassembled WGS sequence"/>
</dbReference>
<dbReference type="AlphaFoldDB" id="A0A847D7J8"/>
<protein>
    <recommendedName>
        <fullName evidence="4">Thioredoxin-like fold domain-containing protein</fullName>
    </recommendedName>
</protein>
<gene>
    <name evidence="2" type="ORF">GX662_13560</name>
</gene>
<evidence type="ECO:0000313" key="2">
    <source>
        <dbReference type="EMBL" id="NLD33261.1"/>
    </source>
</evidence>
<dbReference type="EMBL" id="JAAZCD010000321">
    <property type="protein sequence ID" value="NLD33261.1"/>
    <property type="molecule type" value="Genomic_DNA"/>
</dbReference>
<proteinExistence type="predicted"/>
<accession>A0A847D7J8</accession>
<sequence>MLSFFFLGAAIILATSSWGLLTVPGLIFAVAGIIFSLRKQTGYTAICGYVPAVGSFIGQSVVGVCISCTLAACLFATAAVIASIILLKEKPGRVALGVVALVVSMGIFIFQIPEYHVMANATPASVSSVQKEHKDKLLYYFSPSCKFCESTLKLLCEYDPEGKYWTPVVAPQIEAYGGEKMLRKHGYKGEFETSWESPSGRFPCLVIGEQIFSGSQKTTEEVKAYFASRET</sequence>
<evidence type="ECO:0000256" key="1">
    <source>
        <dbReference type="SAM" id="Phobius"/>
    </source>
</evidence>
<keyword evidence="1" id="KW-0812">Transmembrane</keyword>
<keyword evidence="1" id="KW-1133">Transmembrane helix</keyword>
<reference evidence="2 3" key="1">
    <citation type="journal article" date="2020" name="Biotechnol. Biofuels">
        <title>New insights from the biogas microbiome by comprehensive genome-resolved metagenomics of nearly 1600 species originating from multiple anaerobic digesters.</title>
        <authorList>
            <person name="Campanaro S."/>
            <person name="Treu L."/>
            <person name="Rodriguez-R L.M."/>
            <person name="Kovalovszki A."/>
            <person name="Ziels R.M."/>
            <person name="Maus I."/>
            <person name="Zhu X."/>
            <person name="Kougias P.G."/>
            <person name="Basile A."/>
            <person name="Luo G."/>
            <person name="Schluter A."/>
            <person name="Konstantinidis K.T."/>
            <person name="Angelidaki I."/>
        </authorList>
    </citation>
    <scope>NUCLEOTIDE SEQUENCE [LARGE SCALE GENOMIC DNA]</scope>
    <source>
        <strain evidence="2">AS07pgkLD_105</strain>
    </source>
</reference>
<evidence type="ECO:0008006" key="4">
    <source>
        <dbReference type="Google" id="ProtNLM"/>
    </source>
</evidence>
<keyword evidence="1" id="KW-0472">Membrane</keyword>
<comment type="caution">
    <text evidence="2">The sequence shown here is derived from an EMBL/GenBank/DDBJ whole genome shotgun (WGS) entry which is preliminary data.</text>
</comment>
<organism evidence="2 3">
    <name type="scientific">Trichococcus flocculiformis</name>
    <dbReference type="NCBI Taxonomy" id="82803"/>
    <lineage>
        <taxon>Bacteria</taxon>
        <taxon>Bacillati</taxon>
        <taxon>Bacillota</taxon>
        <taxon>Bacilli</taxon>
        <taxon>Lactobacillales</taxon>
        <taxon>Carnobacteriaceae</taxon>
        <taxon>Trichococcus</taxon>
    </lineage>
</organism>
<feature type="transmembrane region" description="Helical" evidence="1">
    <location>
        <begin position="56"/>
        <end position="87"/>
    </location>
</feature>